<feature type="region of interest" description="Disordered" evidence="1">
    <location>
        <begin position="612"/>
        <end position="661"/>
    </location>
</feature>
<name>A0A7D7ITY2_9VIRU</name>
<sequence>MTQTSALAVETQSQYLVSRIISKVVELPGELFEKISRDLEDSFGKDFIDRMLVAMKLTSSISFRSSNKESVENLGKQLEIKTTGVFGEELVDKLGAGFCYLSALDVSVRCSALKLLLAYPSLGEFLSRFAESVSTDFIVIVDKGGKVGHVSTDLSPSKGRLVLFYFHCPKCQVTKNIPYFSSDFLQSHSECSSSRSPVVCGTSDDLLMYLRVGGLFDSFRSKSSGKKSLPSRSRSKALTDSKNHEDTQVLGFEKSIKGDGATPDMTRDLFSVPKPTEIERMADHMQNHKTGDIFPYIAVVGNEDESKESRLSRLRAYKSPYGKEAKPELRINGIVLDEIEGTIQVQHLKEYVNKEQLTKQESKQNKKFRPLVESSFTKPYLQMSRITGEFVPLMSSTADYTDLHFTLEDGRLLDNQTIVQSSKLPTNQNGVFELSCDYCLNVKDLSQLSIKYFLARPIMREGFQWGSISLNIRLAEADTPYLIPKVEAMAIVRAPYTTLEEYQKDPDHADIVFTAGQITKLREMYQTGDIADVDEPKKERSKISSYSKSTLRGQIKGEAGPDFLENQDGWGHLKGMRKPLLQEGEASVSAPSDDSKDAEEVSLDLKFTKEQYQRQQEELRKQYRAPMSDNTEEISDSELQRSSSPVNRPSPNSKASSELRPALKKITRFSIDSQLEAPNTEDVYHFN</sequence>
<feature type="compositionally biased region" description="Low complexity" evidence="1">
    <location>
        <begin position="641"/>
        <end position="653"/>
    </location>
</feature>
<feature type="region of interest" description="Disordered" evidence="1">
    <location>
        <begin position="531"/>
        <end position="571"/>
    </location>
</feature>
<dbReference type="EMBL" id="MT353903">
    <property type="protein sequence ID" value="QMP81964.1"/>
    <property type="molecule type" value="Genomic_RNA"/>
</dbReference>
<organism evidence="2 3">
    <name type="scientific">Grapevine associated cogu-like virus 4</name>
    <dbReference type="NCBI Taxonomy" id="2755145"/>
    <lineage>
        <taxon>Viruses</taxon>
        <taxon>Riboviria</taxon>
        <taxon>Orthornavirae</taxon>
        <taxon>Negarnaviricota</taxon>
        <taxon>Polyploviricotina</taxon>
        <taxon>Bunyaviricetes</taxon>
        <taxon>Hareavirales</taxon>
        <taxon>Phenuiviridae</taxon>
        <taxon>Laulavirus</taxon>
        <taxon>Laulavirus gammaviticulum</taxon>
    </lineage>
</organism>
<evidence type="ECO:0000256" key="1">
    <source>
        <dbReference type="SAM" id="MobiDB-lite"/>
    </source>
</evidence>
<accession>A0A7D7ITY2</accession>
<feature type="region of interest" description="Disordered" evidence="1">
    <location>
        <begin position="220"/>
        <end position="245"/>
    </location>
</feature>
<evidence type="ECO:0000313" key="2">
    <source>
        <dbReference type="EMBL" id="QMP81964.1"/>
    </source>
</evidence>
<reference evidence="2" key="1">
    <citation type="journal article" date="2020" name="Plants (Basel)">
        <title>Two New Putative Plant Viruses from Wood Metagenomics Analysis of an Esca Diseased Vineyard.</title>
        <authorList>
            <person name="Bertazzon N."/>
            <person name="Chitarra W."/>
            <person name="Angelini E."/>
            <person name="Nerva L."/>
        </authorList>
    </citation>
    <scope>NUCLEOTIDE SEQUENCE</scope>
    <source>
        <strain evidence="2">CREA-VE</strain>
    </source>
</reference>
<proteinExistence type="predicted"/>
<feature type="compositionally biased region" description="Polar residues" evidence="1">
    <location>
        <begin position="543"/>
        <end position="552"/>
    </location>
</feature>
<protein>
    <submittedName>
        <fullName evidence="2">Movement protein</fullName>
    </submittedName>
</protein>
<dbReference type="GeneID" id="80550696"/>
<dbReference type="Proteomes" id="UP000683095">
    <property type="component" value="Genome"/>
</dbReference>
<evidence type="ECO:0000313" key="3">
    <source>
        <dbReference type="Proteomes" id="UP000683095"/>
    </source>
</evidence>
<dbReference type="RefSeq" id="YP_010840142.1">
    <property type="nucleotide sequence ID" value="NC_078447.1"/>
</dbReference>
<feature type="compositionally biased region" description="Basic and acidic residues" evidence="1">
    <location>
        <begin position="612"/>
        <end position="621"/>
    </location>
</feature>
<keyword evidence="3" id="KW-1185">Reference proteome</keyword>
<dbReference type="KEGG" id="vg:80550696"/>